<accession>A0A316MFX3</accession>
<proteinExistence type="predicted"/>
<dbReference type="AlphaFoldDB" id="A0A316MFX3"/>
<comment type="caution">
    <text evidence="1">The sequence shown here is derived from an EMBL/GenBank/DDBJ whole genome shotgun (WGS) entry which is preliminary data.</text>
</comment>
<gene>
    <name evidence="1" type="ORF">DBY38_01505</name>
</gene>
<dbReference type="EMBL" id="QAMZ01000006">
    <property type="protein sequence ID" value="PWL55423.1"/>
    <property type="molecule type" value="Genomic_DNA"/>
</dbReference>
<protein>
    <submittedName>
        <fullName evidence="1">Uncharacterized protein</fullName>
    </submittedName>
</protein>
<dbReference type="RefSeq" id="WP_099336474.1">
    <property type="nucleotide sequence ID" value="NZ_CABMJC010000024.1"/>
</dbReference>
<evidence type="ECO:0000313" key="1">
    <source>
        <dbReference type="EMBL" id="PWL55423.1"/>
    </source>
</evidence>
<organism evidence="1 2">
    <name type="scientific">Clostridium cadaveris</name>
    <dbReference type="NCBI Taxonomy" id="1529"/>
    <lineage>
        <taxon>Bacteria</taxon>
        <taxon>Bacillati</taxon>
        <taxon>Bacillota</taxon>
        <taxon>Clostridia</taxon>
        <taxon>Eubacteriales</taxon>
        <taxon>Clostridiaceae</taxon>
        <taxon>Clostridium</taxon>
    </lineage>
</organism>
<dbReference type="Proteomes" id="UP000246114">
    <property type="component" value="Unassembled WGS sequence"/>
</dbReference>
<reference evidence="1 2" key="1">
    <citation type="submission" date="2018-03" db="EMBL/GenBank/DDBJ databases">
        <title>The uncultured portion of the human microbiome is neutrally assembled.</title>
        <authorList>
            <person name="Jeraldo P."/>
            <person name="Boardman L."/>
            <person name="White B.A."/>
            <person name="Nelson H."/>
            <person name="Goldenfeld N."/>
            <person name="Chia N."/>
        </authorList>
    </citation>
    <scope>NUCLEOTIDE SEQUENCE [LARGE SCALE GENOMIC DNA]</scope>
    <source>
        <strain evidence="1">CIM:MAG 903</strain>
    </source>
</reference>
<evidence type="ECO:0000313" key="2">
    <source>
        <dbReference type="Proteomes" id="UP000246114"/>
    </source>
</evidence>
<name>A0A316MFX3_9CLOT</name>
<sequence>MSVSIKGIDKLINKLNKISNIATKEIIEDIATDVEGVIRNKAKTFADTSYMYISKCDTRVYGLSCYVDVGLKNDNAEWDLWKGLWFHQWGYWNKGLNFSGQYYISMHQLWFNDAVNSIEGAAKKKIKDKVKSEIQLAWKG</sequence>